<dbReference type="Pfam" id="PF00293">
    <property type="entry name" value="NUDIX"/>
    <property type="match status" value="1"/>
</dbReference>
<evidence type="ECO:0000313" key="2">
    <source>
        <dbReference type="EMBL" id="RRT32465.1"/>
    </source>
</evidence>
<organism evidence="2 3">
    <name type="scientific">Ensete ventricosum</name>
    <name type="common">Abyssinian banana</name>
    <name type="synonym">Musa ensete</name>
    <dbReference type="NCBI Taxonomy" id="4639"/>
    <lineage>
        <taxon>Eukaryota</taxon>
        <taxon>Viridiplantae</taxon>
        <taxon>Streptophyta</taxon>
        <taxon>Embryophyta</taxon>
        <taxon>Tracheophyta</taxon>
        <taxon>Spermatophyta</taxon>
        <taxon>Magnoliopsida</taxon>
        <taxon>Liliopsida</taxon>
        <taxon>Zingiberales</taxon>
        <taxon>Musaceae</taxon>
        <taxon>Ensete</taxon>
    </lineage>
</organism>
<gene>
    <name evidence="2" type="ORF">B296_00058673</name>
</gene>
<feature type="domain" description="Nudix hydrolase" evidence="1">
    <location>
        <begin position="214"/>
        <end position="325"/>
    </location>
</feature>
<evidence type="ECO:0000259" key="1">
    <source>
        <dbReference type="Pfam" id="PF00293"/>
    </source>
</evidence>
<reference evidence="2 3" key="1">
    <citation type="journal article" date="2014" name="Agronomy (Basel)">
        <title>A Draft Genome Sequence for Ensete ventricosum, the Drought-Tolerant Tree Against Hunger.</title>
        <authorList>
            <person name="Harrison J."/>
            <person name="Moore K.A."/>
            <person name="Paszkiewicz K."/>
            <person name="Jones T."/>
            <person name="Grant M."/>
            <person name="Ambacheew D."/>
            <person name="Muzemil S."/>
            <person name="Studholme D.J."/>
        </authorList>
    </citation>
    <scope>NUCLEOTIDE SEQUENCE [LARGE SCALE GENOMIC DNA]</scope>
</reference>
<dbReference type="SUPFAM" id="SSF55811">
    <property type="entry name" value="Nudix"/>
    <property type="match status" value="1"/>
</dbReference>
<protein>
    <recommendedName>
        <fullName evidence="1">Nudix hydrolase domain-containing protein</fullName>
    </recommendedName>
</protein>
<sequence>MTSLSLSLSLSLSRLPTPRRQRLLPHSGGGRVWFASKQKGRGGVWEFLSLTGKAFPCFLLTVLFASRSPTKTHQSAVTRILRHRGLLSACPSRPWSHLLRCSGCRFFRRLPFQSPLPPPAPLTSRHRGLLHAVAMKRAASPTPPIAFSSPEALLDWIRPRLPADAIASWGATPGTKSLRNLWLEICKGEASLLFLPPSQNETKGEEDDASTLLRAVNVATLRIRNPRGAVLVESHQLLSDGAVRYRHRILSEKMMPGEPVEEAVARAVREELGKAAVRILPGSYLMRVEEKASVSYPGLPARYVIHSVDAEVDGLPEEEEFSTEETGEEFEATEKAIFVRRHFWKWVADDPNIQ</sequence>
<evidence type="ECO:0000313" key="3">
    <source>
        <dbReference type="Proteomes" id="UP000287651"/>
    </source>
</evidence>
<name>A0A426WYU5_ENSVE</name>
<dbReference type="InterPro" id="IPR015797">
    <property type="entry name" value="NUDIX_hydrolase-like_dom_sf"/>
</dbReference>
<dbReference type="PANTHER" id="PTHR36395:SF1">
    <property type="entry name" value="RING-H2 ZINC FINGER PROTEIN"/>
    <property type="match status" value="1"/>
</dbReference>
<dbReference type="Proteomes" id="UP000287651">
    <property type="component" value="Unassembled WGS sequence"/>
</dbReference>
<dbReference type="InterPro" id="IPR000086">
    <property type="entry name" value="NUDIX_hydrolase_dom"/>
</dbReference>
<proteinExistence type="predicted"/>
<comment type="caution">
    <text evidence="2">The sequence shown here is derived from an EMBL/GenBank/DDBJ whole genome shotgun (WGS) entry which is preliminary data.</text>
</comment>
<dbReference type="AlphaFoldDB" id="A0A426WYU5"/>
<accession>A0A426WYU5</accession>
<dbReference type="PANTHER" id="PTHR36395">
    <property type="entry name" value="RING-H2 ZINC FINGER PROTEIN"/>
    <property type="match status" value="1"/>
</dbReference>
<dbReference type="EMBL" id="AMZH03031926">
    <property type="protein sequence ID" value="RRT32465.1"/>
    <property type="molecule type" value="Genomic_DNA"/>
</dbReference>